<evidence type="ECO:0000313" key="2">
    <source>
        <dbReference type="Proteomes" id="UP000717835"/>
    </source>
</evidence>
<reference evidence="1" key="1">
    <citation type="journal article" date="2021" name="PeerJ">
        <title>Extensive microbial diversity within the chicken gut microbiome revealed by metagenomics and culture.</title>
        <authorList>
            <person name="Gilroy R."/>
            <person name="Ravi A."/>
            <person name="Getino M."/>
            <person name="Pursley I."/>
            <person name="Horton D.L."/>
            <person name="Alikhan N.F."/>
            <person name="Baker D."/>
            <person name="Gharbi K."/>
            <person name="Hall N."/>
            <person name="Watson M."/>
            <person name="Adriaenssens E.M."/>
            <person name="Foster-Nyarko E."/>
            <person name="Jarju S."/>
            <person name="Secka A."/>
            <person name="Antonio M."/>
            <person name="Oren A."/>
            <person name="Chaudhuri R.R."/>
            <person name="La Ragione R."/>
            <person name="Hildebrand F."/>
            <person name="Pallen M.J."/>
        </authorList>
    </citation>
    <scope>NUCLEOTIDE SEQUENCE</scope>
    <source>
        <strain evidence="1">CHK55-1828</strain>
    </source>
</reference>
<sequence length="89" mass="9801">MHIKDMYKVRQIAGEHIIVGQGAMHADMTKVISLNSTALLLWNELQGRDFTIADAAAVLTTHFGIDHDRAEADARSWVERLVGCGVIAE</sequence>
<dbReference type="RefSeq" id="WP_022021636.1">
    <property type="nucleotide sequence ID" value="NZ_DYVX01000028.1"/>
</dbReference>
<protein>
    <submittedName>
        <fullName evidence="1">PqqD family protein</fullName>
    </submittedName>
</protein>
<evidence type="ECO:0000313" key="1">
    <source>
        <dbReference type="EMBL" id="HJF91420.1"/>
    </source>
</evidence>
<dbReference type="Proteomes" id="UP000717835">
    <property type="component" value="Unassembled WGS sequence"/>
</dbReference>
<gene>
    <name evidence="1" type="ORF">K8W02_03410</name>
</gene>
<dbReference type="InterPro" id="IPR008792">
    <property type="entry name" value="PQQD"/>
</dbReference>
<name>A0A921LB73_9BACT</name>
<comment type="caution">
    <text evidence="1">The sequence shown here is derived from an EMBL/GenBank/DDBJ whole genome shotgun (WGS) entry which is preliminary data.</text>
</comment>
<dbReference type="Gene3D" id="1.10.10.1150">
    <property type="entry name" value="Coenzyme PQQ synthesis protein D (PqqD)"/>
    <property type="match status" value="1"/>
</dbReference>
<organism evidence="1 2">
    <name type="scientific">Mediterranea massiliensis</name>
    <dbReference type="NCBI Taxonomy" id="1841865"/>
    <lineage>
        <taxon>Bacteria</taxon>
        <taxon>Pseudomonadati</taxon>
        <taxon>Bacteroidota</taxon>
        <taxon>Bacteroidia</taxon>
        <taxon>Bacteroidales</taxon>
        <taxon>Bacteroidaceae</taxon>
        <taxon>Mediterranea</taxon>
    </lineage>
</organism>
<dbReference type="OrthoDB" id="9795908at2"/>
<accession>A0A921LB73</accession>
<dbReference type="EMBL" id="DYVX01000028">
    <property type="protein sequence ID" value="HJF91420.1"/>
    <property type="molecule type" value="Genomic_DNA"/>
</dbReference>
<proteinExistence type="predicted"/>
<dbReference type="AlphaFoldDB" id="A0A921LB73"/>
<dbReference type="InterPro" id="IPR041881">
    <property type="entry name" value="PqqD_sf"/>
</dbReference>
<dbReference type="Pfam" id="PF05402">
    <property type="entry name" value="PqqD"/>
    <property type="match status" value="1"/>
</dbReference>
<reference evidence="1" key="2">
    <citation type="submission" date="2021-09" db="EMBL/GenBank/DDBJ databases">
        <authorList>
            <person name="Gilroy R."/>
        </authorList>
    </citation>
    <scope>NUCLEOTIDE SEQUENCE</scope>
    <source>
        <strain evidence="1">CHK55-1828</strain>
    </source>
</reference>